<dbReference type="AlphaFoldDB" id="A0A895KNN0"/>
<accession>A0A895KNN0</accession>
<evidence type="ECO:0000256" key="6">
    <source>
        <dbReference type="ARBA" id="ARBA00023140"/>
    </source>
</evidence>
<keyword evidence="3" id="KW-0813">Transport</keyword>
<reference evidence="10" key="1">
    <citation type="journal article" date="2021" name="bioRxiv">
        <title>Ancestral mitochondrial apparatus derived from the bacterial type II secretion system.</title>
        <authorList>
            <person name="Horvathova L."/>
            <person name="Zarsky V."/>
            <person name="Panek T."/>
            <person name="Derelle R."/>
            <person name="Pyrih J."/>
            <person name="Motyckova A."/>
            <person name="Klapst'ova V."/>
            <person name="Vinopalova M."/>
            <person name="Markova L."/>
            <person name="Voleman L."/>
            <person name="Klimes V."/>
            <person name="Petru M."/>
            <person name="Vaitova Z."/>
            <person name="Cepicka I."/>
            <person name="Hryzakova K."/>
            <person name="Harant K."/>
            <person name="Gray M.W."/>
            <person name="Chami M."/>
            <person name="Guilvout I."/>
            <person name="Francetic O."/>
            <person name="Lang B.F."/>
            <person name="Vlcek C."/>
            <person name="Tsaousis A.D."/>
            <person name="Elias M."/>
            <person name="Dolezal P."/>
        </authorList>
    </citation>
    <scope>NUCLEOTIDE SEQUENCE</scope>
    <source>
        <strain evidence="10">ATCC 50740</strain>
    </source>
</reference>
<dbReference type="InterPro" id="IPR044536">
    <property type="entry name" value="PEX7"/>
</dbReference>
<evidence type="ECO:0000256" key="9">
    <source>
        <dbReference type="PROSITE-ProRule" id="PRU00221"/>
    </source>
</evidence>
<keyword evidence="5" id="KW-0653">Protein transport</keyword>
<evidence type="ECO:0000256" key="4">
    <source>
        <dbReference type="ARBA" id="ARBA00022490"/>
    </source>
</evidence>
<evidence type="ECO:0000256" key="3">
    <source>
        <dbReference type="ARBA" id="ARBA00022448"/>
    </source>
</evidence>
<feature type="repeat" description="WD" evidence="9">
    <location>
        <begin position="99"/>
        <end position="141"/>
    </location>
</feature>
<organism evidence="10">
    <name type="scientific">Malawimonas jakobiformis</name>
    <name type="common">Flagellated protozoan</name>
    <dbReference type="NCBI Taxonomy" id="136089"/>
    <lineage>
        <taxon>Eukaryota</taxon>
        <taxon>Malawimonadida</taxon>
        <taxon>Malawimonadidae</taxon>
        <taxon>Malawimonas</taxon>
    </lineage>
</organism>
<sequence>MLRTETEFVQSDVKFSHWDRHGLFGVTTEGHSAQYFGQLTGWRLNSLGTLDEVLSTPMRVGGTKVVESSEHESFLLTAHTDPVMRLWALSQPSEPAKRYLYHTMEVEDVQWSPFDGEEILSAGKDTTWALWSLAATDPVFVARHDSAMPYLAARFHPQNPALLVTAPLDGKLEMWHADDRERIYTLSPPEDVVFAAMTLNAYNENELVMATDAGQLLLWDLRAMQKPRAVHAAHAAPIAEIKFCPHDEHLLATTAADGYTHLWHCDIQAAEPLRLVRSFRPHLLPVTAMDWSVHELGLMCDASSDLSLLLWNIASND</sequence>
<evidence type="ECO:0000256" key="8">
    <source>
        <dbReference type="ARBA" id="ARBA00032565"/>
    </source>
</evidence>
<dbReference type="InterPro" id="IPR001680">
    <property type="entry name" value="WD40_rpt"/>
</dbReference>
<dbReference type="Gene3D" id="2.130.10.10">
    <property type="entry name" value="YVTN repeat-like/Quinoprotein amine dehydrogenase"/>
    <property type="match status" value="1"/>
</dbReference>
<proteinExistence type="inferred from homology"/>
<dbReference type="InterPro" id="IPR036322">
    <property type="entry name" value="WD40_repeat_dom_sf"/>
</dbReference>
<comment type="subcellular location">
    <subcellularLocation>
        <location evidence="2">Cytoplasm</location>
        <location evidence="2">Cytosol</location>
    </subcellularLocation>
    <subcellularLocation>
        <location evidence="1">Peroxisome matrix</location>
    </subcellularLocation>
</comment>
<dbReference type="PANTHER" id="PTHR46027:SF1">
    <property type="entry name" value="PEROXISOMAL TARGETING SIGNAL 2 RECEPTOR"/>
    <property type="match status" value="1"/>
</dbReference>
<dbReference type="InterPro" id="IPR015943">
    <property type="entry name" value="WD40/YVTN_repeat-like_dom_sf"/>
</dbReference>
<evidence type="ECO:0000256" key="7">
    <source>
        <dbReference type="ARBA" id="ARBA00024017"/>
    </source>
</evidence>
<evidence type="ECO:0000256" key="2">
    <source>
        <dbReference type="ARBA" id="ARBA00004514"/>
    </source>
</evidence>
<protein>
    <recommendedName>
        <fullName evidence="8">Peroxin-7</fullName>
    </recommendedName>
</protein>
<keyword evidence="9" id="KW-0853">WD repeat</keyword>
<dbReference type="GO" id="GO:0005829">
    <property type="term" value="C:cytosol"/>
    <property type="evidence" value="ECO:0007669"/>
    <property type="project" value="UniProtKB-SubCell"/>
</dbReference>
<dbReference type="EMBL" id="MT460923">
    <property type="protein sequence ID" value="QRZ58751.1"/>
    <property type="molecule type" value="Genomic_DNA"/>
</dbReference>
<dbReference type="GO" id="GO:0005782">
    <property type="term" value="C:peroxisomal matrix"/>
    <property type="evidence" value="ECO:0007669"/>
    <property type="project" value="UniProtKB-SubCell"/>
</dbReference>
<keyword evidence="6" id="KW-0576">Peroxisome</keyword>
<dbReference type="Pfam" id="PF00400">
    <property type="entry name" value="WD40"/>
    <property type="match status" value="1"/>
</dbReference>
<evidence type="ECO:0000313" key="10">
    <source>
        <dbReference type="EMBL" id="QRZ58751.1"/>
    </source>
</evidence>
<gene>
    <name evidence="10" type="primary">Gcp2a</name>
</gene>
<dbReference type="PROSITE" id="PS50082">
    <property type="entry name" value="WD_REPEATS_2"/>
    <property type="match status" value="1"/>
</dbReference>
<dbReference type="PANTHER" id="PTHR46027">
    <property type="entry name" value="PEROXISOMAL TARGETING SIGNAL 2 RECEPTOR"/>
    <property type="match status" value="1"/>
</dbReference>
<keyword evidence="4" id="KW-0963">Cytoplasm</keyword>
<evidence type="ECO:0000256" key="1">
    <source>
        <dbReference type="ARBA" id="ARBA00004253"/>
    </source>
</evidence>
<dbReference type="GO" id="GO:0005053">
    <property type="term" value="F:peroxisome matrix targeting signal-2 binding"/>
    <property type="evidence" value="ECO:0007669"/>
    <property type="project" value="InterPro"/>
</dbReference>
<dbReference type="SMART" id="SM00320">
    <property type="entry name" value="WD40"/>
    <property type="match status" value="5"/>
</dbReference>
<dbReference type="GO" id="GO:0016558">
    <property type="term" value="P:protein import into peroxisome matrix"/>
    <property type="evidence" value="ECO:0007669"/>
    <property type="project" value="InterPro"/>
</dbReference>
<comment type="similarity">
    <text evidence="7">Belongs to the WD repeat peroxin-7 family.</text>
</comment>
<dbReference type="SUPFAM" id="SSF50978">
    <property type="entry name" value="WD40 repeat-like"/>
    <property type="match status" value="1"/>
</dbReference>
<evidence type="ECO:0000256" key="5">
    <source>
        <dbReference type="ARBA" id="ARBA00022927"/>
    </source>
</evidence>
<name>A0A895KNN0_MALJA</name>